<dbReference type="InterPro" id="IPR004474">
    <property type="entry name" value="LytR_CpsA_psr"/>
</dbReference>
<dbReference type="PANTHER" id="PTHR33392">
    <property type="entry name" value="POLYISOPRENYL-TEICHOIC ACID--PEPTIDOGLYCAN TEICHOIC ACID TRANSFERASE TAGU"/>
    <property type="match status" value="1"/>
</dbReference>
<keyword evidence="2" id="KW-0472">Membrane</keyword>
<feature type="transmembrane region" description="Helical" evidence="2">
    <location>
        <begin position="32"/>
        <end position="54"/>
    </location>
</feature>
<sequence length="325" mass="35769">MGEEKHMAMHDQYQTGIWDGGTARAQKRRSSLSLITGLLILAVLTFAAFAYAGYRVADLWLAGNLATGQGQQDGSGIAEAAPGNPETILLIGVDQRVPNEPSRSDTVMLAVLDPQKPGVDLLSIPRDTRVKIPGHGYDKINAAHAYGGPQLLLDTINNFLGSHVDKYVEVNFQDFQKIIDILGGVDIDVDKRMYYPEENINLKPGFQHLNGYDALAYVRYRYDPEGDITRVGRQQKFMKALIDQTLKLSTIPKIPKLVSEISKDVKTNLSVKEMLSLALSMKDLNGSAVNTYTIPGEGKYVGGVSYYIVDQQKLTDVLASIPNLR</sequence>
<protein>
    <submittedName>
        <fullName evidence="4">Transcriptional regulator</fullName>
    </submittedName>
</protein>
<comment type="similarity">
    <text evidence="1">Belongs to the LytR/CpsA/Psr (LCP) family.</text>
</comment>
<dbReference type="Proteomes" id="UP000063718">
    <property type="component" value="Unassembled WGS sequence"/>
</dbReference>
<reference evidence="4" key="1">
    <citation type="journal article" date="2014" name="Gene">
        <title>Genome-guided analysis of transformation efficiency and carbon dioxide assimilation by Moorella thermoacetica Y72.</title>
        <authorList>
            <person name="Tsukahara K."/>
            <person name="Kita A."/>
            <person name="Nakashimada Y."/>
            <person name="Hoshino T."/>
            <person name="Murakami K."/>
        </authorList>
    </citation>
    <scope>NUCLEOTIDE SEQUENCE [LARGE SCALE GENOMIC DNA]</scope>
    <source>
        <strain evidence="4">Y72</strain>
    </source>
</reference>
<feature type="domain" description="Cell envelope-related transcriptional attenuator" evidence="3">
    <location>
        <begin position="103"/>
        <end position="245"/>
    </location>
</feature>
<evidence type="ECO:0000256" key="2">
    <source>
        <dbReference type="SAM" id="Phobius"/>
    </source>
</evidence>
<dbReference type="PANTHER" id="PTHR33392:SF6">
    <property type="entry name" value="POLYISOPRENYL-TEICHOIC ACID--PEPTIDOGLYCAN TEICHOIC ACID TRANSFERASE TAGU"/>
    <property type="match status" value="1"/>
</dbReference>
<keyword evidence="2" id="KW-1133">Transmembrane helix</keyword>
<dbReference type="AlphaFoldDB" id="A0A0S6U8Z3"/>
<dbReference type="EMBL" id="DF238840">
    <property type="protein sequence ID" value="GAF25591.1"/>
    <property type="molecule type" value="Genomic_DNA"/>
</dbReference>
<dbReference type="NCBIfam" id="TIGR00350">
    <property type="entry name" value="lytR_cpsA_psr"/>
    <property type="match status" value="1"/>
</dbReference>
<dbReference type="Gene3D" id="3.40.630.190">
    <property type="entry name" value="LCP protein"/>
    <property type="match status" value="1"/>
</dbReference>
<name>A0A0S6U8Z3_NEOTH</name>
<evidence type="ECO:0000256" key="1">
    <source>
        <dbReference type="ARBA" id="ARBA00006068"/>
    </source>
</evidence>
<evidence type="ECO:0000313" key="4">
    <source>
        <dbReference type="EMBL" id="GAF25591.1"/>
    </source>
</evidence>
<accession>A0A0S6U8Z3</accession>
<gene>
    <name evidence="4" type="ORF">MTY_0927</name>
</gene>
<proteinExistence type="inferred from homology"/>
<dbReference type="InterPro" id="IPR050922">
    <property type="entry name" value="LytR/CpsA/Psr_CW_biosynth"/>
</dbReference>
<organism evidence="4">
    <name type="scientific">Moorella thermoacetica Y72</name>
    <dbReference type="NCBI Taxonomy" id="1325331"/>
    <lineage>
        <taxon>Bacteria</taxon>
        <taxon>Bacillati</taxon>
        <taxon>Bacillota</taxon>
        <taxon>Clostridia</taxon>
        <taxon>Neomoorellales</taxon>
        <taxon>Neomoorellaceae</taxon>
        <taxon>Neomoorella</taxon>
    </lineage>
</organism>
<keyword evidence="2" id="KW-0812">Transmembrane</keyword>
<evidence type="ECO:0000259" key="3">
    <source>
        <dbReference type="Pfam" id="PF03816"/>
    </source>
</evidence>
<dbReference type="Pfam" id="PF03816">
    <property type="entry name" value="LytR_cpsA_psr"/>
    <property type="match status" value="1"/>
</dbReference>